<evidence type="ECO:0000256" key="2">
    <source>
        <dbReference type="ARBA" id="ARBA00010730"/>
    </source>
</evidence>
<keyword evidence="7" id="KW-0961">Cell wall biogenesis/degradation</keyword>
<dbReference type="PANTHER" id="PTHR31983:SF0">
    <property type="entry name" value="GLUCAN ENDO-1,3-BETA-D-GLUCOSIDASE 2"/>
    <property type="match status" value="1"/>
</dbReference>
<feature type="domain" description="F5/8 type C" evidence="10">
    <location>
        <begin position="172"/>
        <end position="312"/>
    </location>
</feature>
<dbReference type="PANTHER" id="PTHR31983">
    <property type="entry name" value="ENDO-1,3(4)-BETA-GLUCANASE 1"/>
    <property type="match status" value="1"/>
</dbReference>
<dbReference type="Pfam" id="PF17652">
    <property type="entry name" value="Glyco_hydro81C"/>
    <property type="match status" value="1"/>
</dbReference>
<evidence type="ECO:0000256" key="9">
    <source>
        <dbReference type="SAM" id="MobiDB-lite"/>
    </source>
</evidence>
<keyword evidence="6" id="KW-0326">Glycosidase</keyword>
<evidence type="ECO:0000256" key="7">
    <source>
        <dbReference type="ARBA" id="ARBA00023316"/>
    </source>
</evidence>
<keyword evidence="12" id="KW-1185">Reference proteome</keyword>
<evidence type="ECO:0000256" key="5">
    <source>
        <dbReference type="ARBA" id="ARBA00023277"/>
    </source>
</evidence>
<feature type="domain" description="F5/8 type C" evidence="10">
    <location>
        <begin position="1238"/>
        <end position="1372"/>
    </location>
</feature>
<dbReference type="PROSITE" id="PS50022">
    <property type="entry name" value="FA58C_3"/>
    <property type="match status" value="4"/>
</dbReference>
<dbReference type="SUPFAM" id="SSF49785">
    <property type="entry name" value="Galactose-binding domain-like"/>
    <property type="match status" value="4"/>
</dbReference>
<dbReference type="GO" id="GO:0042973">
    <property type="term" value="F:glucan endo-1,3-beta-D-glucosidase activity"/>
    <property type="evidence" value="ECO:0007669"/>
    <property type="project" value="UniProtKB-EC"/>
</dbReference>
<dbReference type="STRING" id="717606.PaecuDRAFT_3045"/>
<dbReference type="GO" id="GO:0000272">
    <property type="term" value="P:polysaccharide catabolic process"/>
    <property type="evidence" value="ECO:0007669"/>
    <property type="project" value="UniProtKB-KW"/>
</dbReference>
<dbReference type="eggNOG" id="COG3405">
    <property type="taxonomic scope" value="Bacteria"/>
</dbReference>
<evidence type="ECO:0000259" key="10">
    <source>
        <dbReference type="PROSITE" id="PS50022"/>
    </source>
</evidence>
<evidence type="ECO:0000256" key="8">
    <source>
        <dbReference type="ARBA" id="ARBA00023326"/>
    </source>
</evidence>
<evidence type="ECO:0000256" key="4">
    <source>
        <dbReference type="ARBA" id="ARBA00022801"/>
    </source>
</evidence>
<evidence type="ECO:0000313" key="12">
    <source>
        <dbReference type="Proteomes" id="UP000005387"/>
    </source>
</evidence>
<accession>E0IBK6</accession>
<evidence type="ECO:0000313" key="11">
    <source>
        <dbReference type="EMBL" id="EFM10086.1"/>
    </source>
</evidence>
<dbReference type="GO" id="GO:0071555">
    <property type="term" value="P:cell wall organization"/>
    <property type="evidence" value="ECO:0007669"/>
    <property type="project" value="UniProtKB-KW"/>
</dbReference>
<comment type="catalytic activity">
    <reaction evidence="1">
        <text>Hydrolysis of (1-&gt;3)-beta-D-glucosidic linkages in (1-&gt;3)-beta-D-glucans.</text>
        <dbReference type="EC" id="3.2.1.39"/>
    </reaction>
</comment>
<dbReference type="Pfam" id="PF22633">
    <property type="entry name" value="F5_F8_type_C_2"/>
    <property type="match status" value="2"/>
</dbReference>
<evidence type="ECO:0000256" key="6">
    <source>
        <dbReference type="ARBA" id="ARBA00023295"/>
    </source>
</evidence>
<sequence>MQTGKFKKAAKRLGSYTLVAAMLGTLVSLPVQQRAEAAAGSYLLSQNRTAYASSVEGNNAASLAVDGNTGSRWSSAWGSDGQWMYIDLGANATIDRVKIQWEGAFATGYKIQTSNDEATWTDIYSTTTGDGGIDDVTVSGTGRFVRVLGTARSLAAYGISIFEFEVYGTGGVNQPPVQYGPNVALNKPVTVSSYEQSGYLPPGATLKENAVDGNSSTRWGSNATDNEWIYVDLGNTRTIGRIVLNWESYGRVFDLQVSNNATDWTTVYREIHGSGGKQDIPVYASGRYVRMKGIGRGTSFGYSLFDFEVYDYVAGQPQPVYTIPALPTPAKVNVGSGSYLTNDLTFPQANYPGNKTAAVNTPIPSNDWWQSLLIKPLGDSIITLPLKSKFFKQGLGLLNPGAGWITADGGAVNADGNPDIYLMASNINTSTMKNRVTGYGDFSVNTVLSDTAEDKMKVTFTKGSPYVFTEFSDRNSVELYSSLVAGITDPNGAAILATDGSTYTGDRIAVRVLNTDGRPNPVATNRYYGIFAPPGTVFKKVGAKIKIQLGSSSNYMSVAAMPATSDLDLFYQHAYAFVTGSTATYSYNEGNSDVTTTLGVTTQLKRTGFSDQSMLALYPHQWKKTNNALTTRTYPSVRGTLKLKEGNSFTTVDKFYGMVPTFTEPGNAQYARQQMEDYLSILDQETANNIMNGDAYWQGKTLHPLAMGALEANEIGDITLRNKFLSRIKAVLTDWYTYTEGEPEYFMYYNNDWGTMYYKNSGFGANYGITDHHFTYGYYVFASAILATFDNQWRTEYGGMVEQLIRDYANPSKTDPLYPQFRNFDPYEGHSWAGGYADNDSGNNQEAAGESLFGWVGQYMWSMLTGDTNFRNAAIYGFTTELNAVEQYWFNYDGDNWLPEWTHKSVGQVYGSSNFFGTFFSGLPVHVYGIHWLPTAEYLTSYGLNKNKAAALYNGFVADNGGTPGTDWQHIVWPIRSLSDANGVLSGWNTTNMQRNEIFNTYWFVNSMASLGERTRDVWATGYSSATVYKKNNAYIAQVWNPTSSPVTVTFKNAAGTTGTAVVGPKSLVQVNPMANTNTSDQWTPWDGTNSGGNNGGNNGGGGTQPQPGTNLAKNKTVTVSSTQDAFIGNNATDGDAGTRWSSEQNVDAQTLTVDLGSVQQLTKVKLLWEVAYGKSYKIQLSNDGTTWTDAFSTTTGDGGTDDIAINGSGRYLRVNMSQRGTIYGYSLYEVEAYNDGTTTPPQTETLLSLNKVATSSSVEAAFTPGAAVDADMNTRWASATSAAPEWITVDLGQQRTISRVQLDWETAYGKSYKIQVSNNGTDFADLYSTTTGDGGNDNITVNGSGRYVRVYCTERGTQWGYSLYNFAVYGS</sequence>
<keyword evidence="5" id="KW-0119">Carbohydrate metabolism</keyword>
<dbReference type="EC" id="3.2.1.39" evidence="3"/>
<dbReference type="RefSeq" id="WP_006039033.1">
    <property type="nucleotide sequence ID" value="NZ_AEDD01000008.1"/>
</dbReference>
<keyword evidence="8" id="KW-0624">Polysaccharide degradation</keyword>
<feature type="region of interest" description="Disordered" evidence="9">
    <location>
        <begin position="1077"/>
        <end position="1113"/>
    </location>
</feature>
<dbReference type="InterPro" id="IPR040720">
    <property type="entry name" value="GH81_C"/>
</dbReference>
<proteinExistence type="inferred from homology"/>
<feature type="domain" description="F5/8 type C" evidence="10">
    <location>
        <begin position="1105"/>
        <end position="1236"/>
    </location>
</feature>
<dbReference type="InterPro" id="IPR005200">
    <property type="entry name" value="Endo-beta-glucanase"/>
</dbReference>
<dbReference type="PROSITE" id="PS52008">
    <property type="entry name" value="GH81"/>
    <property type="match status" value="1"/>
</dbReference>
<evidence type="ECO:0000256" key="3">
    <source>
        <dbReference type="ARBA" id="ARBA00012780"/>
    </source>
</evidence>
<gene>
    <name evidence="11" type="ORF">PaecuDRAFT_3045</name>
</gene>
<dbReference type="OrthoDB" id="5480482at2"/>
<comment type="similarity">
    <text evidence="2">Belongs to the glycosyl hydrolase 81 family.</text>
</comment>
<dbReference type="Gene3D" id="2.60.120.260">
    <property type="entry name" value="Galactose-binding domain-like"/>
    <property type="match status" value="4"/>
</dbReference>
<organism evidence="11 12">
    <name type="scientific">Paenibacillus curdlanolyticus YK9</name>
    <dbReference type="NCBI Taxonomy" id="717606"/>
    <lineage>
        <taxon>Bacteria</taxon>
        <taxon>Bacillati</taxon>
        <taxon>Bacillota</taxon>
        <taxon>Bacilli</taxon>
        <taxon>Bacillales</taxon>
        <taxon>Paenibacillaceae</taxon>
        <taxon>Paenibacillus</taxon>
    </lineage>
</organism>
<reference evidence="11 12" key="1">
    <citation type="submission" date="2010-07" db="EMBL/GenBank/DDBJ databases">
        <title>The draft genome of Paenibacillus curdlanolyticus YK9.</title>
        <authorList>
            <consortium name="US DOE Joint Genome Institute (JGI-PGF)"/>
            <person name="Lucas S."/>
            <person name="Copeland A."/>
            <person name="Lapidus A."/>
            <person name="Cheng J.-F."/>
            <person name="Bruce D."/>
            <person name="Goodwin L."/>
            <person name="Pitluck S."/>
            <person name="Land M.L."/>
            <person name="Hauser L."/>
            <person name="Chang Y.-J."/>
            <person name="Jeffries C."/>
            <person name="Anderson I.J."/>
            <person name="Johnson E."/>
            <person name="Loganathan U."/>
            <person name="Mulhopadhyay B."/>
            <person name="Kyrpides N."/>
            <person name="Woyke T.J."/>
        </authorList>
    </citation>
    <scope>NUCLEOTIDE SEQUENCE [LARGE SCALE GENOMIC DNA]</scope>
    <source>
        <strain evidence="11 12">YK9</strain>
    </source>
</reference>
<dbReference type="InterPro" id="IPR008979">
    <property type="entry name" value="Galactose-bd-like_sf"/>
</dbReference>
<dbReference type="Proteomes" id="UP000005387">
    <property type="component" value="Unassembled WGS sequence"/>
</dbReference>
<dbReference type="eggNOG" id="COG5498">
    <property type="taxonomic scope" value="Bacteria"/>
</dbReference>
<dbReference type="GO" id="GO:0052861">
    <property type="term" value="F:endo-1,3(4)-beta-glucanase activity"/>
    <property type="evidence" value="ECO:0007669"/>
    <property type="project" value="InterPro"/>
</dbReference>
<feature type="compositionally biased region" description="Gly residues" evidence="9">
    <location>
        <begin position="1090"/>
        <end position="1104"/>
    </location>
</feature>
<dbReference type="EMBL" id="AEDD01000008">
    <property type="protein sequence ID" value="EFM10086.1"/>
    <property type="molecule type" value="Genomic_DNA"/>
</dbReference>
<dbReference type="InterPro" id="IPR000421">
    <property type="entry name" value="FA58C"/>
</dbReference>
<evidence type="ECO:0000256" key="1">
    <source>
        <dbReference type="ARBA" id="ARBA00000382"/>
    </source>
</evidence>
<keyword evidence="4" id="KW-0378">Hydrolase</keyword>
<name>E0IBK6_9BACL</name>
<dbReference type="Pfam" id="PF00754">
    <property type="entry name" value="F5_F8_type_C"/>
    <property type="match status" value="2"/>
</dbReference>
<protein>
    <recommendedName>
        <fullName evidence="3">glucan endo-1,3-beta-D-glucosidase</fullName>
        <ecNumber evidence="3">3.2.1.39</ecNumber>
    </recommendedName>
</protein>
<feature type="domain" description="F5/8 type C" evidence="10">
    <location>
        <begin position="31"/>
        <end position="169"/>
    </location>
</feature>